<dbReference type="InterPro" id="IPR016166">
    <property type="entry name" value="FAD-bd_PCMH"/>
</dbReference>
<dbReference type="InterPro" id="IPR016169">
    <property type="entry name" value="FAD-bd_PCMH_sub2"/>
</dbReference>
<keyword evidence="1" id="KW-0285">Flavoprotein</keyword>
<dbReference type="PROSITE" id="PS51387">
    <property type="entry name" value="FAD_PCMH"/>
    <property type="match status" value="1"/>
</dbReference>
<dbReference type="InterPro" id="IPR016167">
    <property type="entry name" value="FAD-bd_PCMH_sub1"/>
</dbReference>
<evidence type="ECO:0000313" key="5">
    <source>
        <dbReference type="EMBL" id="GAA3581152.1"/>
    </source>
</evidence>
<keyword evidence="2" id="KW-0274">FAD</keyword>
<dbReference type="PANTHER" id="PTHR42659:SF2">
    <property type="entry name" value="XANTHINE DEHYDROGENASE SUBUNIT C-RELATED"/>
    <property type="match status" value="1"/>
</dbReference>
<dbReference type="RefSeq" id="WP_344868333.1">
    <property type="nucleotide sequence ID" value="NZ_BAAAZN010000025.1"/>
</dbReference>
<name>A0ABP6YFY8_9PSEU</name>
<dbReference type="InterPro" id="IPR036683">
    <property type="entry name" value="CO_DH_flav_C_dom_sf"/>
</dbReference>
<dbReference type="SMART" id="SM01092">
    <property type="entry name" value="CO_deh_flav_C"/>
    <property type="match status" value="1"/>
</dbReference>
<dbReference type="InterPro" id="IPR036318">
    <property type="entry name" value="FAD-bd_PCMH-like_sf"/>
</dbReference>
<accession>A0ABP6YFY8</accession>
<dbReference type="Pfam" id="PF03450">
    <property type="entry name" value="CO_deh_flav_C"/>
    <property type="match status" value="1"/>
</dbReference>
<dbReference type="Gene3D" id="3.30.390.50">
    <property type="entry name" value="CO dehydrogenase flavoprotein, C-terminal domain"/>
    <property type="match status" value="1"/>
</dbReference>
<organism evidence="5 6">
    <name type="scientific">Amycolatopsis ultiminotia</name>
    <dbReference type="NCBI Taxonomy" id="543629"/>
    <lineage>
        <taxon>Bacteria</taxon>
        <taxon>Bacillati</taxon>
        <taxon>Actinomycetota</taxon>
        <taxon>Actinomycetes</taxon>
        <taxon>Pseudonocardiales</taxon>
        <taxon>Pseudonocardiaceae</taxon>
        <taxon>Amycolatopsis</taxon>
    </lineage>
</organism>
<keyword evidence="6" id="KW-1185">Reference proteome</keyword>
<feature type="domain" description="FAD-binding PCMH-type" evidence="4">
    <location>
        <begin position="1"/>
        <end position="184"/>
    </location>
</feature>
<keyword evidence="3" id="KW-0560">Oxidoreductase</keyword>
<dbReference type="SUPFAM" id="SSF55447">
    <property type="entry name" value="CO dehydrogenase flavoprotein C-terminal domain-like"/>
    <property type="match status" value="1"/>
</dbReference>
<dbReference type="SUPFAM" id="SSF56176">
    <property type="entry name" value="FAD-binding/transporter-associated domain-like"/>
    <property type="match status" value="1"/>
</dbReference>
<dbReference type="Pfam" id="PF00941">
    <property type="entry name" value="FAD_binding_5"/>
    <property type="match status" value="1"/>
</dbReference>
<dbReference type="InterPro" id="IPR005107">
    <property type="entry name" value="CO_DH_flav_C"/>
</dbReference>
<dbReference type="Proteomes" id="UP001500689">
    <property type="component" value="Unassembled WGS sequence"/>
</dbReference>
<sequence>MKPAAFAYHRAHDVADAVGLLAELTGQGRDAKVLAGGQSLLPMMSFRLARPSDLVDLGRLRELPGMADLGPAGSSLRLGAMVTHRRVELAADELGPGFAVLAQAMQYVGHLPIRSRGTVAGSIVHGDATAEWCMLALLLDAVIVAEGPGGRREIPAGEMFYGFYATAVEPDEVVTEVRFTRAAPRAALTEFARRAGDFATVAAAVSLEPGPDAALRGGRVVLGGIAPAPTRIPEAEQVLAGGTPGPELFAECGRTAAEAIDPPSDAQGSADYRRALTKTLVARSLGQAWERGEGR</sequence>
<comment type="caution">
    <text evidence="5">The sequence shown here is derived from an EMBL/GenBank/DDBJ whole genome shotgun (WGS) entry which is preliminary data.</text>
</comment>
<dbReference type="InterPro" id="IPR002346">
    <property type="entry name" value="Mopterin_DH_FAD-bd"/>
</dbReference>
<protein>
    <submittedName>
        <fullName evidence="5">Xanthine dehydrogenase family protein subunit M</fullName>
    </submittedName>
</protein>
<evidence type="ECO:0000256" key="2">
    <source>
        <dbReference type="ARBA" id="ARBA00022827"/>
    </source>
</evidence>
<reference evidence="6" key="1">
    <citation type="journal article" date="2019" name="Int. J. Syst. Evol. Microbiol.">
        <title>The Global Catalogue of Microorganisms (GCM) 10K type strain sequencing project: providing services to taxonomists for standard genome sequencing and annotation.</title>
        <authorList>
            <consortium name="The Broad Institute Genomics Platform"/>
            <consortium name="The Broad Institute Genome Sequencing Center for Infectious Disease"/>
            <person name="Wu L."/>
            <person name="Ma J."/>
        </authorList>
    </citation>
    <scope>NUCLEOTIDE SEQUENCE [LARGE SCALE GENOMIC DNA]</scope>
    <source>
        <strain evidence="6">JCM 16898</strain>
    </source>
</reference>
<evidence type="ECO:0000256" key="1">
    <source>
        <dbReference type="ARBA" id="ARBA00022630"/>
    </source>
</evidence>
<evidence type="ECO:0000256" key="3">
    <source>
        <dbReference type="ARBA" id="ARBA00023002"/>
    </source>
</evidence>
<dbReference type="EMBL" id="BAAAZN010000025">
    <property type="protein sequence ID" value="GAA3581152.1"/>
    <property type="molecule type" value="Genomic_DNA"/>
</dbReference>
<dbReference type="InterPro" id="IPR051312">
    <property type="entry name" value="Diverse_Substr_Oxidored"/>
</dbReference>
<gene>
    <name evidence="5" type="ORF">GCM10022222_77310</name>
</gene>
<proteinExistence type="predicted"/>
<dbReference type="Gene3D" id="3.30.43.10">
    <property type="entry name" value="Uridine Diphospho-n-acetylenolpyruvylglucosamine Reductase, domain 2"/>
    <property type="match status" value="1"/>
</dbReference>
<dbReference type="Gene3D" id="3.30.465.10">
    <property type="match status" value="1"/>
</dbReference>
<evidence type="ECO:0000313" key="6">
    <source>
        <dbReference type="Proteomes" id="UP001500689"/>
    </source>
</evidence>
<evidence type="ECO:0000259" key="4">
    <source>
        <dbReference type="PROSITE" id="PS51387"/>
    </source>
</evidence>
<dbReference type="PANTHER" id="PTHR42659">
    <property type="entry name" value="XANTHINE DEHYDROGENASE SUBUNIT C-RELATED"/>
    <property type="match status" value="1"/>
</dbReference>